<evidence type="ECO:0000313" key="2">
    <source>
        <dbReference type="Proteomes" id="UP000236291"/>
    </source>
</evidence>
<sequence>SARHGGGHGLGTITVRKTFLATGRALIDVELGELMLRTDGEQVLFNVFEAMKQ</sequence>
<comment type="caution">
    <text evidence="1">The sequence shown here is derived from an EMBL/GenBank/DDBJ whole genome shotgun (WGS) entry which is preliminary data.</text>
</comment>
<name>A0A2K3KPF0_TRIPR</name>
<proteinExistence type="predicted"/>
<dbReference type="AlphaFoldDB" id="A0A2K3KPF0"/>
<protein>
    <submittedName>
        <fullName evidence="1">Uncharacterized protein</fullName>
    </submittedName>
</protein>
<evidence type="ECO:0000313" key="1">
    <source>
        <dbReference type="EMBL" id="PNX68181.1"/>
    </source>
</evidence>
<accession>A0A2K3KPF0</accession>
<reference evidence="1 2" key="2">
    <citation type="journal article" date="2017" name="Front. Plant Sci.">
        <title>Gene Classification and Mining of Molecular Markers Useful in Red Clover (Trifolium pratense) Breeding.</title>
        <authorList>
            <person name="Istvanek J."/>
            <person name="Dluhosova J."/>
            <person name="Dluhos P."/>
            <person name="Patkova L."/>
            <person name="Nedelnik J."/>
            <person name="Repkova J."/>
        </authorList>
    </citation>
    <scope>NUCLEOTIDE SEQUENCE [LARGE SCALE GENOMIC DNA]</scope>
    <source>
        <strain evidence="2">cv. Tatra</strain>
        <tissue evidence="1">Young leaves</tissue>
    </source>
</reference>
<gene>
    <name evidence="1" type="ORF">L195_g063866</name>
</gene>
<feature type="non-terminal residue" evidence="1">
    <location>
        <position position="1"/>
    </location>
</feature>
<dbReference type="EMBL" id="ASHM01223442">
    <property type="protein sequence ID" value="PNX68181.1"/>
    <property type="molecule type" value="Genomic_DNA"/>
</dbReference>
<organism evidence="1 2">
    <name type="scientific">Trifolium pratense</name>
    <name type="common">Red clover</name>
    <dbReference type="NCBI Taxonomy" id="57577"/>
    <lineage>
        <taxon>Eukaryota</taxon>
        <taxon>Viridiplantae</taxon>
        <taxon>Streptophyta</taxon>
        <taxon>Embryophyta</taxon>
        <taxon>Tracheophyta</taxon>
        <taxon>Spermatophyta</taxon>
        <taxon>Magnoliopsida</taxon>
        <taxon>eudicotyledons</taxon>
        <taxon>Gunneridae</taxon>
        <taxon>Pentapetalae</taxon>
        <taxon>rosids</taxon>
        <taxon>fabids</taxon>
        <taxon>Fabales</taxon>
        <taxon>Fabaceae</taxon>
        <taxon>Papilionoideae</taxon>
        <taxon>50 kb inversion clade</taxon>
        <taxon>NPAAA clade</taxon>
        <taxon>Hologalegina</taxon>
        <taxon>IRL clade</taxon>
        <taxon>Trifolieae</taxon>
        <taxon>Trifolium</taxon>
    </lineage>
</organism>
<reference evidence="1 2" key="1">
    <citation type="journal article" date="2014" name="Am. J. Bot.">
        <title>Genome assembly and annotation for red clover (Trifolium pratense; Fabaceae).</title>
        <authorList>
            <person name="Istvanek J."/>
            <person name="Jaros M."/>
            <person name="Krenek A."/>
            <person name="Repkova J."/>
        </authorList>
    </citation>
    <scope>NUCLEOTIDE SEQUENCE [LARGE SCALE GENOMIC DNA]</scope>
    <source>
        <strain evidence="2">cv. Tatra</strain>
        <tissue evidence="1">Young leaves</tissue>
    </source>
</reference>
<feature type="non-terminal residue" evidence="1">
    <location>
        <position position="53"/>
    </location>
</feature>
<dbReference type="Proteomes" id="UP000236291">
    <property type="component" value="Unassembled WGS sequence"/>
</dbReference>